<evidence type="ECO:0000313" key="2">
    <source>
        <dbReference type="Proteomes" id="UP001166585"/>
    </source>
</evidence>
<gene>
    <name evidence="1" type="ORF">KIP89_15560</name>
</gene>
<keyword evidence="2" id="KW-1185">Reference proteome</keyword>
<sequence>MTLLRYRLSLLLVMMAAVVAPAAFRPRFITLNESLRSMIEMLKER</sequence>
<reference evidence="1" key="1">
    <citation type="submission" date="2021-05" db="EMBL/GenBank/DDBJ databases">
        <authorList>
            <person name="Sun Q."/>
            <person name="Inoue M."/>
        </authorList>
    </citation>
    <scope>NUCLEOTIDE SEQUENCE</scope>
    <source>
        <strain evidence="1">VKM B-3255</strain>
    </source>
</reference>
<proteinExistence type="predicted"/>
<organism evidence="1 2">
    <name type="scientific">Ancylobacter radicis</name>
    <dbReference type="NCBI Taxonomy" id="2836179"/>
    <lineage>
        <taxon>Bacteria</taxon>
        <taxon>Pseudomonadati</taxon>
        <taxon>Pseudomonadota</taxon>
        <taxon>Alphaproteobacteria</taxon>
        <taxon>Hyphomicrobiales</taxon>
        <taxon>Xanthobacteraceae</taxon>
        <taxon>Ancylobacter</taxon>
    </lineage>
</organism>
<name>A0ABS5RC81_9HYPH</name>
<dbReference type="RefSeq" id="WP_213756494.1">
    <property type="nucleotide sequence ID" value="NZ_JAHCQH010000020.1"/>
</dbReference>
<dbReference type="EMBL" id="JAHCQH010000020">
    <property type="protein sequence ID" value="MBS9478531.1"/>
    <property type="molecule type" value="Genomic_DNA"/>
</dbReference>
<evidence type="ECO:0000313" key="1">
    <source>
        <dbReference type="EMBL" id="MBS9478531.1"/>
    </source>
</evidence>
<protein>
    <submittedName>
        <fullName evidence="1">Uncharacterized protein</fullName>
    </submittedName>
</protein>
<dbReference type="Proteomes" id="UP001166585">
    <property type="component" value="Unassembled WGS sequence"/>
</dbReference>
<comment type="caution">
    <text evidence="1">The sequence shown here is derived from an EMBL/GenBank/DDBJ whole genome shotgun (WGS) entry which is preliminary data.</text>
</comment>
<accession>A0ABS5RC81</accession>